<dbReference type="NCBIfam" id="TIGR02595">
    <property type="entry name" value="PEP_CTERM"/>
    <property type="match status" value="1"/>
</dbReference>
<sequence length="205" mass="21245">MKNIIKGFGIVLALVASSAYAVPTLFFDGEISFRGGLLNIDSVLTATQDVAPAPELVGSSFDFTALLTGVDTSSSFLTIGNFGTTGGTDLSVTDGNSIELLTGNFESLQMKGGNGSGSGLVKGVINSTGGTLEDMFGIGNLIAFEFNLSTTFSAEMFDSLFTGDIDGRVIGEEKIDVPEPTPLALLALGLMLVGFIKHSRANQSI</sequence>
<accession>A0A3B0WMF9</accession>
<dbReference type="AlphaFoldDB" id="A0A3B0WMF9"/>
<evidence type="ECO:0008006" key="2">
    <source>
        <dbReference type="Google" id="ProtNLM"/>
    </source>
</evidence>
<protein>
    <recommendedName>
        <fullName evidence="2">PEP-CTERM protein-sorting domain-containing protein</fullName>
    </recommendedName>
</protein>
<dbReference type="InterPro" id="IPR013424">
    <property type="entry name" value="Ice-binding_C"/>
</dbReference>
<reference evidence="1" key="1">
    <citation type="submission" date="2018-06" db="EMBL/GenBank/DDBJ databases">
        <authorList>
            <person name="Zhirakovskaya E."/>
        </authorList>
    </citation>
    <scope>NUCLEOTIDE SEQUENCE</scope>
</reference>
<gene>
    <name evidence="1" type="ORF">MNBD_GAMMA05-1213</name>
</gene>
<organism evidence="1">
    <name type="scientific">hydrothermal vent metagenome</name>
    <dbReference type="NCBI Taxonomy" id="652676"/>
    <lineage>
        <taxon>unclassified sequences</taxon>
        <taxon>metagenomes</taxon>
        <taxon>ecological metagenomes</taxon>
    </lineage>
</organism>
<proteinExistence type="predicted"/>
<name>A0A3B0WMF9_9ZZZZ</name>
<evidence type="ECO:0000313" key="1">
    <source>
        <dbReference type="EMBL" id="VAW53710.1"/>
    </source>
</evidence>
<dbReference type="EMBL" id="UOFE01000035">
    <property type="protein sequence ID" value="VAW53710.1"/>
    <property type="molecule type" value="Genomic_DNA"/>
</dbReference>